<dbReference type="OrthoDB" id="194918at2759"/>
<comment type="caution">
    <text evidence="2">The sequence shown here is derived from an EMBL/GenBank/DDBJ whole genome shotgun (WGS) entry which is preliminary data.</text>
</comment>
<proteinExistence type="predicted"/>
<organism evidence="2 3">
    <name type="scientific">Stentor coeruleus</name>
    <dbReference type="NCBI Taxonomy" id="5963"/>
    <lineage>
        <taxon>Eukaryota</taxon>
        <taxon>Sar</taxon>
        <taxon>Alveolata</taxon>
        <taxon>Ciliophora</taxon>
        <taxon>Postciliodesmatophora</taxon>
        <taxon>Heterotrichea</taxon>
        <taxon>Heterotrichida</taxon>
        <taxon>Stentoridae</taxon>
        <taxon>Stentor</taxon>
    </lineage>
</organism>
<keyword evidence="3" id="KW-1185">Reference proteome</keyword>
<protein>
    <recommendedName>
        <fullName evidence="4">EF-hand domain-containing protein</fullName>
    </recommendedName>
</protein>
<accession>A0A1R2BR01</accession>
<sequence length="651" mass="75688">MSDQVAKLSQALDETKTQLNGYRNKFNEQEMDFDKERDELLYTISKNKKEIAQLERKIKNQEDYLDNELDGSLREQEKLRDDVKNLTAQNEIYKQEAARLNHLQQALKQQLNAKDLEISELSHGRELHISQEQAKKIYDNQIEDIQKNLKDTEERMKNIMQEKESLREELAAKQSELQSVSEELMSLQNQVFSDRKKSSLSPEMGEQLNYSPLSEHQSLELSARSAQDMIIIESITPIYNNPLLENVSRLRKEPPMTYKNVWKLFEAMMLDKCKMDRLELAMSRQPRTMTEYMLDFVYLHYGLKALALKQLKALIASLEQLYKQGHPYGVLFCRFLGLFHPRPLSYQISIYLLMIQEQFVNLSNKVKERPSNFSQSYEIAQYGGQASIIDVMDLVQKICRNNREIGERIITAMHKDRIDKVELSILKICGCMARMGKTSDFIFEILNAERRGRGLEYQDFIDGIRYTLNIWVTQEEAEDLCEYIDQDQTGLITFDSWYQKVNFVEFAEKMYSRVAMITKSDFLNALVDEYEREIVDDYRVLKNLIKYPVLNQAAMSSVLLTLDPNLEDEDIDRIYDESRMEDPNTPGGVSPHAVCVTVLKHNIGGYGIGMFDVYALDGGLPKTSTEGVRTELVVERDTSGRLEIDLRKRNK</sequence>
<gene>
    <name evidence="2" type="ORF">SteCoe_20893</name>
</gene>
<evidence type="ECO:0008006" key="4">
    <source>
        <dbReference type="Google" id="ProtNLM"/>
    </source>
</evidence>
<evidence type="ECO:0000313" key="2">
    <source>
        <dbReference type="EMBL" id="OMJ79146.1"/>
    </source>
</evidence>
<dbReference type="Proteomes" id="UP000187209">
    <property type="component" value="Unassembled WGS sequence"/>
</dbReference>
<keyword evidence="1" id="KW-0175">Coiled coil</keyword>
<dbReference type="SUPFAM" id="SSF47473">
    <property type="entry name" value="EF-hand"/>
    <property type="match status" value="1"/>
</dbReference>
<feature type="coiled-coil region" evidence="1">
    <location>
        <begin position="5"/>
        <end position="190"/>
    </location>
</feature>
<evidence type="ECO:0000256" key="1">
    <source>
        <dbReference type="SAM" id="Coils"/>
    </source>
</evidence>
<name>A0A1R2BR01_9CILI</name>
<evidence type="ECO:0000313" key="3">
    <source>
        <dbReference type="Proteomes" id="UP000187209"/>
    </source>
</evidence>
<dbReference type="InterPro" id="IPR011992">
    <property type="entry name" value="EF-hand-dom_pair"/>
</dbReference>
<dbReference type="EMBL" id="MPUH01000485">
    <property type="protein sequence ID" value="OMJ79146.1"/>
    <property type="molecule type" value="Genomic_DNA"/>
</dbReference>
<reference evidence="2 3" key="1">
    <citation type="submission" date="2016-11" db="EMBL/GenBank/DDBJ databases">
        <title>The macronuclear genome of Stentor coeruleus: a giant cell with tiny introns.</title>
        <authorList>
            <person name="Slabodnick M."/>
            <person name="Ruby J.G."/>
            <person name="Reiff S.B."/>
            <person name="Swart E.C."/>
            <person name="Gosai S."/>
            <person name="Prabakaran S."/>
            <person name="Witkowska E."/>
            <person name="Larue G.E."/>
            <person name="Fisher S."/>
            <person name="Freeman R.M."/>
            <person name="Gunawardena J."/>
            <person name="Chu W."/>
            <person name="Stover N.A."/>
            <person name="Gregory B.D."/>
            <person name="Nowacki M."/>
            <person name="Derisi J."/>
            <person name="Roy S.W."/>
            <person name="Marshall W.F."/>
            <person name="Sood P."/>
        </authorList>
    </citation>
    <scope>NUCLEOTIDE SEQUENCE [LARGE SCALE GENOMIC DNA]</scope>
    <source>
        <strain evidence="2">WM001</strain>
    </source>
</reference>
<dbReference type="AlphaFoldDB" id="A0A1R2BR01"/>